<dbReference type="PRINTS" id="PR00169">
    <property type="entry name" value="KCHANNEL"/>
</dbReference>
<protein>
    <recommendedName>
        <fullName evidence="12">Ion transport domain-containing protein</fullName>
    </recommendedName>
</protein>
<dbReference type="InterPro" id="IPR005821">
    <property type="entry name" value="Ion_trans_dom"/>
</dbReference>
<evidence type="ECO:0000313" key="14">
    <source>
        <dbReference type="Proteomes" id="UP001163046"/>
    </source>
</evidence>
<proteinExistence type="predicted"/>
<evidence type="ECO:0000256" key="8">
    <source>
        <dbReference type="ARBA" id="ARBA00023065"/>
    </source>
</evidence>
<dbReference type="GO" id="GO:0008076">
    <property type="term" value="C:voltage-gated potassium channel complex"/>
    <property type="evidence" value="ECO:0007669"/>
    <property type="project" value="InterPro"/>
</dbReference>
<evidence type="ECO:0000256" key="3">
    <source>
        <dbReference type="ARBA" id="ARBA00022538"/>
    </source>
</evidence>
<evidence type="ECO:0000313" key="13">
    <source>
        <dbReference type="EMBL" id="KAJ7369954.1"/>
    </source>
</evidence>
<keyword evidence="4 11" id="KW-0812">Transmembrane</keyword>
<dbReference type="EMBL" id="MU826877">
    <property type="protein sequence ID" value="KAJ7369954.1"/>
    <property type="molecule type" value="Genomic_DNA"/>
</dbReference>
<evidence type="ECO:0000256" key="6">
    <source>
        <dbReference type="ARBA" id="ARBA00022958"/>
    </source>
</evidence>
<keyword evidence="2" id="KW-0813">Transport</keyword>
<dbReference type="GO" id="GO:0005249">
    <property type="term" value="F:voltage-gated potassium channel activity"/>
    <property type="evidence" value="ECO:0007669"/>
    <property type="project" value="InterPro"/>
</dbReference>
<keyword evidence="5" id="KW-0631">Potassium channel</keyword>
<accession>A0A9W9YYC5</accession>
<evidence type="ECO:0000256" key="7">
    <source>
        <dbReference type="ARBA" id="ARBA00022989"/>
    </source>
</evidence>
<evidence type="ECO:0000256" key="9">
    <source>
        <dbReference type="ARBA" id="ARBA00023136"/>
    </source>
</evidence>
<evidence type="ECO:0000256" key="4">
    <source>
        <dbReference type="ARBA" id="ARBA00022692"/>
    </source>
</evidence>
<keyword evidence="10" id="KW-0407">Ion channel</keyword>
<dbReference type="OrthoDB" id="10025005at2759"/>
<evidence type="ECO:0000256" key="10">
    <source>
        <dbReference type="ARBA" id="ARBA00023303"/>
    </source>
</evidence>
<keyword evidence="3" id="KW-0633">Potassium transport</keyword>
<dbReference type="GO" id="GO:0001508">
    <property type="term" value="P:action potential"/>
    <property type="evidence" value="ECO:0007669"/>
    <property type="project" value="TreeGrafter"/>
</dbReference>
<dbReference type="Proteomes" id="UP001163046">
    <property type="component" value="Unassembled WGS sequence"/>
</dbReference>
<evidence type="ECO:0000256" key="11">
    <source>
        <dbReference type="SAM" id="Phobius"/>
    </source>
</evidence>
<feature type="domain" description="Ion transport" evidence="12">
    <location>
        <begin position="3"/>
        <end position="89"/>
    </location>
</feature>
<dbReference type="InterPro" id="IPR028325">
    <property type="entry name" value="VG_K_chnl"/>
</dbReference>
<name>A0A9W9YYC5_9CNID</name>
<feature type="transmembrane region" description="Helical" evidence="11">
    <location>
        <begin position="12"/>
        <end position="32"/>
    </location>
</feature>
<evidence type="ECO:0000259" key="12">
    <source>
        <dbReference type="Pfam" id="PF00520"/>
    </source>
</evidence>
<dbReference type="AlphaFoldDB" id="A0A9W9YYC5"/>
<dbReference type="PANTHER" id="PTHR11537:SF105">
    <property type="entry name" value="POTASSIUM VOLTAGE-GATED CHANNEL PROTEIN SHAL"/>
    <property type="match status" value="1"/>
</dbReference>
<organism evidence="13 14">
    <name type="scientific">Desmophyllum pertusum</name>
    <dbReference type="NCBI Taxonomy" id="174260"/>
    <lineage>
        <taxon>Eukaryota</taxon>
        <taxon>Metazoa</taxon>
        <taxon>Cnidaria</taxon>
        <taxon>Anthozoa</taxon>
        <taxon>Hexacorallia</taxon>
        <taxon>Scleractinia</taxon>
        <taxon>Caryophylliina</taxon>
        <taxon>Caryophylliidae</taxon>
        <taxon>Desmophyllum</taxon>
    </lineage>
</organism>
<evidence type="ECO:0000256" key="1">
    <source>
        <dbReference type="ARBA" id="ARBA00004141"/>
    </source>
</evidence>
<keyword evidence="14" id="KW-1185">Reference proteome</keyword>
<reference evidence="13" key="1">
    <citation type="submission" date="2023-01" db="EMBL/GenBank/DDBJ databases">
        <title>Genome assembly of the deep-sea coral Lophelia pertusa.</title>
        <authorList>
            <person name="Herrera S."/>
            <person name="Cordes E."/>
        </authorList>
    </citation>
    <scope>NUCLEOTIDE SEQUENCE</scope>
    <source>
        <strain evidence="13">USNM1676648</strain>
        <tissue evidence="13">Polyp</tissue>
    </source>
</reference>
<sequence>MKDSATELGLIGFVYLVMVILFSSIIYFTEAVSEDTQFSSIPEAMWYAVITSTTAGYGDIIPVTLAGRLVGSACCLFGVLVIALPIPILQIK</sequence>
<dbReference type="Pfam" id="PF00520">
    <property type="entry name" value="Ion_trans"/>
    <property type="match status" value="1"/>
</dbReference>
<dbReference type="SUPFAM" id="SSF81324">
    <property type="entry name" value="Voltage-gated potassium channels"/>
    <property type="match status" value="1"/>
</dbReference>
<evidence type="ECO:0000256" key="2">
    <source>
        <dbReference type="ARBA" id="ARBA00022448"/>
    </source>
</evidence>
<evidence type="ECO:0000256" key="5">
    <source>
        <dbReference type="ARBA" id="ARBA00022826"/>
    </source>
</evidence>
<dbReference type="InterPro" id="IPR003968">
    <property type="entry name" value="K_chnl_volt-dep_Kv"/>
</dbReference>
<feature type="transmembrane region" description="Helical" evidence="11">
    <location>
        <begin position="44"/>
        <end position="63"/>
    </location>
</feature>
<keyword evidence="6" id="KW-0630">Potassium</keyword>
<gene>
    <name evidence="13" type="ORF">OS493_035125</name>
</gene>
<dbReference type="PANTHER" id="PTHR11537">
    <property type="entry name" value="VOLTAGE-GATED POTASSIUM CHANNEL"/>
    <property type="match status" value="1"/>
</dbReference>
<dbReference type="PRINTS" id="PR01491">
    <property type="entry name" value="KVCHANNEL"/>
</dbReference>
<keyword evidence="7 11" id="KW-1133">Transmembrane helix</keyword>
<comment type="subcellular location">
    <subcellularLocation>
        <location evidence="1">Membrane</location>
        <topology evidence="1">Multi-pass membrane protein</topology>
    </subcellularLocation>
</comment>
<keyword evidence="8" id="KW-0406">Ion transport</keyword>
<feature type="transmembrane region" description="Helical" evidence="11">
    <location>
        <begin position="69"/>
        <end position="89"/>
    </location>
</feature>
<comment type="caution">
    <text evidence="13">The sequence shown here is derived from an EMBL/GenBank/DDBJ whole genome shotgun (WGS) entry which is preliminary data.</text>
</comment>
<keyword evidence="9 11" id="KW-0472">Membrane</keyword>
<dbReference type="Gene3D" id="1.10.287.70">
    <property type="match status" value="1"/>
</dbReference>
<dbReference type="FunFam" id="1.10.287.70:FF:000028">
    <property type="entry name" value="potassium voltage-gated channel subfamily D member 3"/>
    <property type="match status" value="1"/>
</dbReference>